<gene>
    <name evidence="2" type="ORF">FVP01_24615</name>
</gene>
<evidence type="ECO:0000256" key="1">
    <source>
        <dbReference type="SAM" id="Phobius"/>
    </source>
</evidence>
<organism evidence="2 3">
    <name type="scientific">Vibrio parahaemolyticus</name>
    <dbReference type="NCBI Taxonomy" id="670"/>
    <lineage>
        <taxon>Bacteria</taxon>
        <taxon>Pseudomonadati</taxon>
        <taxon>Pseudomonadota</taxon>
        <taxon>Gammaproteobacteria</taxon>
        <taxon>Vibrionales</taxon>
        <taxon>Vibrionaceae</taxon>
        <taxon>Vibrio</taxon>
    </lineage>
</organism>
<accession>A0AA46L0M5</accession>
<feature type="transmembrane region" description="Helical" evidence="1">
    <location>
        <begin position="266"/>
        <end position="285"/>
    </location>
</feature>
<keyword evidence="1" id="KW-0472">Membrane</keyword>
<feature type="transmembrane region" description="Helical" evidence="1">
    <location>
        <begin position="228"/>
        <end position="246"/>
    </location>
</feature>
<keyword evidence="1" id="KW-0812">Transmembrane</keyword>
<reference evidence="2 3" key="1">
    <citation type="submission" date="2019-08" db="EMBL/GenBank/DDBJ databases">
        <title>Emerging of two pre-pandemic pathogenic O4:KUT lineages of Vibrio parahaemolyticus in coastal eastern China.</title>
        <authorList>
            <person name="Yu H."/>
        </authorList>
    </citation>
    <scope>NUCLEOTIDE SEQUENCE [LARGE SCALE GENOMIC DNA]</scope>
    <source>
        <strain evidence="2 3">HZ17-383</strain>
    </source>
</reference>
<name>A0AA46L0M5_VIBPH</name>
<protein>
    <submittedName>
        <fullName evidence="2">Uncharacterized protein</fullName>
    </submittedName>
</protein>
<feature type="transmembrane region" description="Helical" evidence="1">
    <location>
        <begin position="191"/>
        <end position="208"/>
    </location>
</feature>
<dbReference type="Proteomes" id="UP000321504">
    <property type="component" value="Unassembled WGS sequence"/>
</dbReference>
<comment type="caution">
    <text evidence="2">The sequence shown here is derived from an EMBL/GenBank/DDBJ whole genome shotgun (WGS) entry which is preliminary data.</text>
</comment>
<sequence>MLDSVVVIEKTKIKSRQKMQISSLSFDKDELRRFCDILQERANAAAEIEASLFLQNDQTQEEYEKNLRTLRESFTLKITIAGTNGEELWGTISEVFDSVNFPENVKSLYVDSQSTLKHVHNYYPHNYFVVFLDFSKPKVLDFSLLPSYGTPNESNLEVSGYDATWVNGVFSELKNYISSKSSTLSVVHRHSIYDVLLWFMGFPLSFWISSRFSPNIESMQISSVFFESALYMYSFVATLFVFRLLFHYLRWVCPLVEFRSANNKMLMHRAIFGVLSVGWFGQFAYDLVKWVM</sequence>
<proteinExistence type="predicted"/>
<dbReference type="EMBL" id="VRMQ01000018">
    <property type="protein sequence ID" value="TXN12220.1"/>
    <property type="molecule type" value="Genomic_DNA"/>
</dbReference>
<evidence type="ECO:0000313" key="2">
    <source>
        <dbReference type="EMBL" id="TXN12220.1"/>
    </source>
</evidence>
<keyword evidence="1" id="KW-1133">Transmembrane helix</keyword>
<evidence type="ECO:0000313" key="3">
    <source>
        <dbReference type="Proteomes" id="UP000321504"/>
    </source>
</evidence>
<dbReference type="AlphaFoldDB" id="A0AA46L0M5"/>